<dbReference type="Pfam" id="PF03422">
    <property type="entry name" value="CBM_6"/>
    <property type="match status" value="2"/>
</dbReference>
<keyword evidence="4" id="KW-0326">Glycosidase</keyword>
<gene>
    <name evidence="7" type="ORF">GQF01_25905</name>
</gene>
<keyword evidence="8" id="KW-1185">Reference proteome</keyword>
<accession>A0A6L8V891</accession>
<dbReference type="SUPFAM" id="SSF49785">
    <property type="entry name" value="Galactose-binding domain-like"/>
    <property type="match status" value="3"/>
</dbReference>
<dbReference type="PANTHER" id="PTHR11452:SF75">
    <property type="entry name" value="ALPHA-GALACTOSIDASE MEL1"/>
    <property type="match status" value="1"/>
</dbReference>
<dbReference type="EMBL" id="WTUZ01000022">
    <property type="protein sequence ID" value="MZQ85559.1"/>
    <property type="molecule type" value="Genomic_DNA"/>
</dbReference>
<dbReference type="GO" id="GO:0005975">
    <property type="term" value="P:carbohydrate metabolic process"/>
    <property type="evidence" value="ECO:0007669"/>
    <property type="project" value="InterPro"/>
</dbReference>
<keyword evidence="2 5" id="KW-0732">Signal</keyword>
<dbReference type="GO" id="GO:0004553">
    <property type="term" value="F:hydrolase activity, hydrolyzing O-glycosyl compounds"/>
    <property type="evidence" value="ECO:0007669"/>
    <property type="project" value="InterPro"/>
</dbReference>
<dbReference type="InterPro" id="IPR002241">
    <property type="entry name" value="Glyco_hydro_27"/>
</dbReference>
<dbReference type="GO" id="GO:0030246">
    <property type="term" value="F:carbohydrate binding"/>
    <property type="evidence" value="ECO:0007669"/>
    <property type="project" value="InterPro"/>
</dbReference>
<feature type="signal peptide" evidence="5">
    <location>
        <begin position="1"/>
        <end position="23"/>
    </location>
</feature>
<dbReference type="SUPFAM" id="SSF51445">
    <property type="entry name" value="(Trans)glycosidases"/>
    <property type="match status" value="1"/>
</dbReference>
<dbReference type="InterPro" id="IPR005084">
    <property type="entry name" value="CBM6"/>
</dbReference>
<dbReference type="NCBIfam" id="NF047446">
    <property type="entry name" value="barrel_OmpL47"/>
    <property type="match status" value="1"/>
</dbReference>
<comment type="caution">
    <text evidence="7">The sequence shown here is derived from an EMBL/GenBank/DDBJ whole genome shotgun (WGS) entry which is preliminary data.</text>
</comment>
<proteinExistence type="inferred from homology"/>
<reference evidence="7 8" key="1">
    <citation type="submission" date="2019-12" db="EMBL/GenBank/DDBJ databases">
        <title>Paenibacillus sp. nov. sp. isolated from soil.</title>
        <authorList>
            <person name="Kim J."/>
            <person name="Jeong S.E."/>
            <person name="Jung H.S."/>
            <person name="Jeon C.O."/>
        </authorList>
    </citation>
    <scope>NUCLEOTIDE SEQUENCE [LARGE SCALE GENOMIC DNA]</scope>
    <source>
        <strain evidence="7 8">5J-6</strain>
    </source>
</reference>
<dbReference type="PANTHER" id="PTHR11452">
    <property type="entry name" value="ALPHA-GALACTOSIDASE/ALPHA-N-ACETYLGALACTOSAMINIDASE"/>
    <property type="match status" value="1"/>
</dbReference>
<evidence type="ECO:0000256" key="3">
    <source>
        <dbReference type="ARBA" id="ARBA00022801"/>
    </source>
</evidence>
<dbReference type="Gene3D" id="3.30.1920.20">
    <property type="match status" value="1"/>
</dbReference>
<feature type="chain" id="PRO_5039188677" evidence="5">
    <location>
        <begin position="24"/>
        <end position="1376"/>
    </location>
</feature>
<dbReference type="PROSITE" id="PS51175">
    <property type="entry name" value="CBM6"/>
    <property type="match status" value="3"/>
</dbReference>
<evidence type="ECO:0000259" key="6">
    <source>
        <dbReference type="PROSITE" id="PS51175"/>
    </source>
</evidence>
<evidence type="ECO:0000256" key="1">
    <source>
        <dbReference type="ARBA" id="ARBA00009743"/>
    </source>
</evidence>
<dbReference type="CDD" id="cd04081">
    <property type="entry name" value="CBM35_galactosidase-like"/>
    <property type="match status" value="3"/>
</dbReference>
<comment type="similarity">
    <text evidence="1">Belongs to the glycosyl hydrolase 27 family.</text>
</comment>
<evidence type="ECO:0000256" key="5">
    <source>
        <dbReference type="SAM" id="SignalP"/>
    </source>
</evidence>
<evidence type="ECO:0000256" key="4">
    <source>
        <dbReference type="ARBA" id="ARBA00023295"/>
    </source>
</evidence>
<feature type="domain" description="CBM6" evidence="6">
    <location>
        <begin position="35"/>
        <end position="157"/>
    </location>
</feature>
<protein>
    <submittedName>
        <fullName evidence="7">Carbohydrate-binding protein</fullName>
    </submittedName>
</protein>
<dbReference type="InterPro" id="IPR013785">
    <property type="entry name" value="Aldolase_TIM"/>
</dbReference>
<dbReference type="InterPro" id="IPR008979">
    <property type="entry name" value="Galactose-bd-like_sf"/>
</dbReference>
<dbReference type="Proteomes" id="UP000481087">
    <property type="component" value="Unassembled WGS sequence"/>
</dbReference>
<dbReference type="Pfam" id="PF17801">
    <property type="entry name" value="Melibiase_C"/>
    <property type="match status" value="1"/>
</dbReference>
<keyword evidence="3" id="KW-0378">Hydrolase</keyword>
<dbReference type="Gene3D" id="2.60.40.1180">
    <property type="entry name" value="Golgi alpha-mannosidase II"/>
    <property type="match status" value="1"/>
</dbReference>
<sequence>MRKRIAKWLAVLMLLLVAVPANAGIGVQTAYADNQTYEAEAPGNTLSGNTAVTECGECSGGKKVGGLYQGSTLQFNEITVSEEGTYKVTVSYISGDPRSVNISVNSGSVENYDFPKTADWHTVGSFDITLHLNAGKNTILFADGNWYSPDIDKIVVAPSTDPNPGDGGGDGSEPIFAQIYEAESNVNTLAGKASVSSCGSCSGGQKVGDLYQGSSLQFNQIQAKAPGIYTVKLYYISGDPRSIQVGVNGGSAELYDLPKTTDWNTVGTFDVDVTLNAGSNIILLSDGNSYSPDMDKIAVSTKIVSYEAESSANLLMGKASIADCSPCSGGKKVGNLYQGSSLTFNGVEVGAAGKYQVTVSYISGDPRSSQVSVNGGEAETFDFPKTADWDTVGKHVMNLSLAAGSNTLLFADGNGYSPDIDKIEVGPKTVLTPGDDDNVDASLGEPGESKQYGAITVTHYTYGATFSNGETSIAYHTDTGLADYAWKNVKMVKGAYGSLQLEQPELLTSKSYTYHTLSDAAIVPVHDGFGTGIRFTVINEASGKPALHQVYTLYEGKSFFLTQLQAVNTTPMTTNNMAPVVVNNSNGVDIGSGADNRVLFVPFDNDNWIRYKAQQINTANTGYEVTAIYDNTSRNGLVIGSVTHDTWKTGIAWTGYNNKLNNLTVYGGASSNITHDVEPHGRISGAQITSPTVFVGYFADYRAGLEEYGKANAVLTPPLSFHSPVANKVPVGWNSWGAFGSKLSYQDVIDTSNYFKTNLQNNHFNNDGALYINLDSYWDNLTDTQLQNAVKTIRENGQQAGIYWAPFVYWGNDMNQVVEGTNGTYTYGDIVLKDRTGKVLPTLDGAYALDTTHPGTKARIDYFLGKFKSLGFTFIKLDFLTHGSLEGEHADPSVTTGIQAYNQGMAYVNSVIDGSMFISESIAPIFPSQYAHSRRISCDVYGQISETEYELNSLTYGSWQNGTIYPYTDPDHMVLSKASSLNEARSRVNSAVISGTVFLNSDDVHNTTAQAYMNELLTNPDVNQVALLGKAFQAVEGNTGAGAADTFVLNDNGTYYLAVFNYNAASSAAKTIHLDRAGIPGGGSYLRTDVWTGAEDRVSDTLELSLQPAESKLFKLQLDLTPPVTNVVFDGISGSGSFTNKNVTMTFSAEDQQGSTVLKTEYRLDEGDWVTVKGPVTLSAERLYSVDYRSTDRSGNVEQTNHVTVGIDRTAPLIQITEPLTIWQTDALNLSVRITDSLSGIGGSTVKLDHQTAGNPIKAAPATLTVGNHPIDIVATDLAGNVTSNTYTLQVKIDTHHFMDLINIGVANGSITISDRGKELLAKVEAIVRSSNKEATVRQLKLLRIFVEALSGKKISKPFATILIADIDYFIQQANK</sequence>
<dbReference type="InterPro" id="IPR006584">
    <property type="entry name" value="Cellulose-bd_IV"/>
</dbReference>
<dbReference type="RefSeq" id="WP_161409791.1">
    <property type="nucleotide sequence ID" value="NZ_WTUZ01000022.1"/>
</dbReference>
<feature type="domain" description="CBM6" evidence="6">
    <location>
        <begin position="178"/>
        <end position="300"/>
    </location>
</feature>
<dbReference type="SUPFAM" id="SSF51011">
    <property type="entry name" value="Glycosyl hydrolase domain"/>
    <property type="match status" value="1"/>
</dbReference>
<dbReference type="Gene3D" id="2.60.120.260">
    <property type="entry name" value="Galactose-binding domain-like"/>
    <property type="match status" value="3"/>
</dbReference>
<evidence type="ECO:0000313" key="8">
    <source>
        <dbReference type="Proteomes" id="UP000481087"/>
    </source>
</evidence>
<dbReference type="SMART" id="SM00606">
    <property type="entry name" value="CBD_IV"/>
    <property type="match status" value="2"/>
</dbReference>
<dbReference type="InterPro" id="IPR017853">
    <property type="entry name" value="GH"/>
</dbReference>
<organism evidence="7 8">
    <name type="scientific">Paenibacillus silvestris</name>
    <dbReference type="NCBI Taxonomy" id="2606219"/>
    <lineage>
        <taxon>Bacteria</taxon>
        <taxon>Bacillati</taxon>
        <taxon>Bacillota</taxon>
        <taxon>Bacilli</taxon>
        <taxon>Bacillales</taxon>
        <taxon>Paenibacillaceae</taxon>
        <taxon>Paenibacillus</taxon>
    </lineage>
</organism>
<evidence type="ECO:0000256" key="2">
    <source>
        <dbReference type="ARBA" id="ARBA00022729"/>
    </source>
</evidence>
<dbReference type="Gene3D" id="3.20.20.70">
    <property type="entry name" value="Aldolase class I"/>
    <property type="match status" value="1"/>
</dbReference>
<feature type="domain" description="CBM6" evidence="6">
    <location>
        <begin position="304"/>
        <end position="426"/>
    </location>
</feature>
<dbReference type="InterPro" id="IPR058094">
    <property type="entry name" value="Ig-like_OmpL47-like"/>
</dbReference>
<dbReference type="InterPro" id="IPR013780">
    <property type="entry name" value="Glyco_hydro_b"/>
</dbReference>
<evidence type="ECO:0000313" key="7">
    <source>
        <dbReference type="EMBL" id="MZQ85559.1"/>
    </source>
</evidence>
<dbReference type="InterPro" id="IPR041233">
    <property type="entry name" value="Melibiase_C"/>
</dbReference>
<name>A0A6L8V891_9BACL</name>